<evidence type="ECO:0000313" key="3">
    <source>
        <dbReference type="EMBL" id="CAB4732745.1"/>
    </source>
</evidence>
<evidence type="ECO:0000259" key="1">
    <source>
        <dbReference type="Pfam" id="PF09423"/>
    </source>
</evidence>
<dbReference type="InterPro" id="IPR018946">
    <property type="entry name" value="PhoD-like_MPP"/>
</dbReference>
<dbReference type="InterPro" id="IPR038607">
    <property type="entry name" value="PhoD-like_sf"/>
</dbReference>
<proteinExistence type="predicted"/>
<reference evidence="3" key="1">
    <citation type="submission" date="2020-05" db="EMBL/GenBank/DDBJ databases">
        <authorList>
            <person name="Chiriac C."/>
            <person name="Salcher M."/>
            <person name="Ghai R."/>
            <person name="Kavagutti S V."/>
        </authorList>
    </citation>
    <scope>NUCLEOTIDE SEQUENCE</scope>
</reference>
<dbReference type="InterPro" id="IPR029052">
    <property type="entry name" value="Metallo-depent_PP-like"/>
</dbReference>
<dbReference type="InterPro" id="IPR006311">
    <property type="entry name" value="TAT_signal"/>
</dbReference>
<dbReference type="PROSITE" id="PS51318">
    <property type="entry name" value="TAT"/>
    <property type="match status" value="1"/>
</dbReference>
<dbReference type="PANTHER" id="PTHR43606:SF2">
    <property type="entry name" value="ALKALINE PHOSPHATASE FAMILY PROTEIN (AFU_ORTHOLOGUE AFUA_5G03860)"/>
    <property type="match status" value="1"/>
</dbReference>
<evidence type="ECO:0000259" key="2">
    <source>
        <dbReference type="Pfam" id="PF16655"/>
    </source>
</evidence>
<dbReference type="AlphaFoldDB" id="A0A6J6SDW1"/>
<feature type="domain" description="Phospholipase D N-terminal" evidence="2">
    <location>
        <begin position="59"/>
        <end position="155"/>
    </location>
</feature>
<accession>A0A6J6SDW1</accession>
<dbReference type="InterPro" id="IPR052900">
    <property type="entry name" value="Phospholipid_Metab_Enz"/>
</dbReference>
<sequence length="563" mass="61224">MTEKPQSTTESHLPRRTVLATGAAGAAVALTAGGGAPATATTTAGATASAMTRHEVFQHGVASGDPLPDAVVLWTRVTPTPDATPGSGRGPKVRVGWEVATDRRFRRVVRRGRYVTSAGRDHTVKLDARGLEPERWYWFRFTALGRTSPVGRTRTAPAADATPANLRLGFASCSNWPAGLFAAYRGLAERSDLHAIVHLGDYLYESGSSDVRAHEPDREIVTLADYRQRHGQYKTDPDLQAAHASAPWIVTWDDHEVTNDSWAEGAENHDASEGDYAKRRARAHRAYDEWMPCRMDGTARLDDGTRLYRRLRFGTLAELSMLDLRTYRDEQISQVGTDTGVDDPGRTITGEEQMGWLLEGLQQDRAQWKLVGTSVMFSPLKVAALPRDVVAAVNTLAPLLPQDGVYANADQWDGYTADRRTVVDHLVSQGVQDTVFLTGDIHSAWAIDVPTDVGSYPLSPSAGVEFVCTSVTSGNLKDALGTPSRSPVNLAAEQAILLANPHIKYLNFDDHGFSVLDVTAERAQCDFFVIGSRTDPDTPITWTRSFATVAGASFVQEVDAPVG</sequence>
<dbReference type="Pfam" id="PF09423">
    <property type="entry name" value="PhoD"/>
    <property type="match status" value="1"/>
</dbReference>
<protein>
    <submittedName>
        <fullName evidence="3">Unannotated protein</fullName>
    </submittedName>
</protein>
<dbReference type="PANTHER" id="PTHR43606">
    <property type="entry name" value="PHOSPHATASE, PUTATIVE (AFU_ORTHOLOGUE AFUA_6G08710)-RELATED"/>
    <property type="match status" value="1"/>
</dbReference>
<dbReference type="CDD" id="cd07389">
    <property type="entry name" value="MPP_PhoD"/>
    <property type="match status" value="1"/>
</dbReference>
<organism evidence="3">
    <name type="scientific">freshwater metagenome</name>
    <dbReference type="NCBI Taxonomy" id="449393"/>
    <lineage>
        <taxon>unclassified sequences</taxon>
        <taxon>metagenomes</taxon>
        <taxon>ecological metagenomes</taxon>
    </lineage>
</organism>
<name>A0A6J6SDW1_9ZZZZ</name>
<dbReference type="Pfam" id="PF16655">
    <property type="entry name" value="PhoD_N"/>
    <property type="match status" value="1"/>
</dbReference>
<gene>
    <name evidence="3" type="ORF">UFOPK2761_00638</name>
</gene>
<dbReference type="EMBL" id="CAEZYQ010000003">
    <property type="protein sequence ID" value="CAB4732745.1"/>
    <property type="molecule type" value="Genomic_DNA"/>
</dbReference>
<dbReference type="InterPro" id="IPR032093">
    <property type="entry name" value="PhoD_N"/>
</dbReference>
<feature type="domain" description="PhoD-like phosphatase metallophosphatase" evidence="1">
    <location>
        <begin position="168"/>
        <end position="527"/>
    </location>
</feature>
<dbReference type="Gene3D" id="2.60.40.380">
    <property type="entry name" value="Purple acid phosphatase-like, N-terminal"/>
    <property type="match status" value="1"/>
</dbReference>
<dbReference type="Gene3D" id="3.60.21.70">
    <property type="entry name" value="PhoD-like phosphatase"/>
    <property type="match status" value="1"/>
</dbReference>
<dbReference type="SUPFAM" id="SSF56300">
    <property type="entry name" value="Metallo-dependent phosphatases"/>
    <property type="match status" value="1"/>
</dbReference>